<protein>
    <recommendedName>
        <fullName evidence="3">Flagellar FliJ protein</fullName>
    </recommendedName>
</protein>
<sequence length="146" mass="17769">MTKYKFKLQKLLDMKIKEEEASKLEYTKAQNDKKALEDNIKQLDSNYQRYSNIENCEDIISQKIRFNYLYSITKTIEECKDMLVEKEQRVLEAKDDFIEKQINRKSLETLKENKFMKLKKEEDRKEQIENDEFALYAYIRNKKKIS</sequence>
<keyword evidence="12" id="KW-0282">Flagellum</keyword>
<feature type="coiled-coil region" evidence="11">
    <location>
        <begin position="19"/>
        <end position="131"/>
    </location>
</feature>
<evidence type="ECO:0000256" key="6">
    <source>
        <dbReference type="ARBA" id="ARBA00022500"/>
    </source>
</evidence>
<keyword evidence="6" id="KW-0145">Chemotaxis</keyword>
<keyword evidence="8" id="KW-0653">Protein transport</keyword>
<evidence type="ECO:0000256" key="2">
    <source>
        <dbReference type="ARBA" id="ARBA00010004"/>
    </source>
</evidence>
<dbReference type="Gene3D" id="1.10.287.1700">
    <property type="match status" value="1"/>
</dbReference>
<keyword evidence="12" id="KW-0966">Cell projection</keyword>
<gene>
    <name evidence="12" type="primary">fliJ</name>
    <name evidence="12" type="ORF">ATCC9714_24641</name>
</gene>
<accession>A0ABP1XTC5</accession>
<dbReference type="NCBIfam" id="TIGR02473">
    <property type="entry name" value="flagell_FliJ"/>
    <property type="match status" value="1"/>
</dbReference>
<evidence type="ECO:0000256" key="4">
    <source>
        <dbReference type="ARBA" id="ARBA00022448"/>
    </source>
</evidence>
<evidence type="ECO:0000256" key="1">
    <source>
        <dbReference type="ARBA" id="ARBA00004413"/>
    </source>
</evidence>
<keyword evidence="5" id="KW-1003">Cell membrane</keyword>
<dbReference type="InterPro" id="IPR012823">
    <property type="entry name" value="Flagell_FliJ"/>
</dbReference>
<evidence type="ECO:0000256" key="3">
    <source>
        <dbReference type="ARBA" id="ARBA00020392"/>
    </source>
</evidence>
<dbReference type="EMBL" id="LN679998">
    <property type="protein sequence ID" value="CEJ74576.1"/>
    <property type="molecule type" value="Genomic_DNA"/>
</dbReference>
<comment type="similarity">
    <text evidence="2">Belongs to the FliJ family.</text>
</comment>
<keyword evidence="4" id="KW-0813">Transport</keyword>
<comment type="subcellular location">
    <subcellularLocation>
        <location evidence="1">Cell membrane</location>
        <topology evidence="1">Peripheral membrane protein</topology>
        <orientation evidence="1">Cytoplasmic side</orientation>
    </subcellularLocation>
</comment>
<proteinExistence type="inferred from homology"/>
<evidence type="ECO:0000313" key="13">
    <source>
        <dbReference type="Proteomes" id="UP000032811"/>
    </source>
</evidence>
<evidence type="ECO:0000256" key="9">
    <source>
        <dbReference type="ARBA" id="ARBA00023136"/>
    </source>
</evidence>
<keyword evidence="9" id="KW-0472">Membrane</keyword>
<evidence type="ECO:0000256" key="7">
    <source>
        <dbReference type="ARBA" id="ARBA00022795"/>
    </source>
</evidence>
<keyword evidence="10" id="KW-1006">Bacterial flagellum protein export</keyword>
<dbReference type="InterPro" id="IPR053716">
    <property type="entry name" value="Flag_assembly_chemotaxis_eff"/>
</dbReference>
<evidence type="ECO:0000256" key="8">
    <source>
        <dbReference type="ARBA" id="ARBA00022927"/>
    </source>
</evidence>
<keyword evidence="7" id="KW-1005">Bacterial flagellum biogenesis</keyword>
<dbReference type="GeneID" id="97538292"/>
<evidence type="ECO:0000256" key="5">
    <source>
        <dbReference type="ARBA" id="ARBA00022475"/>
    </source>
</evidence>
<reference evidence="12 13" key="1">
    <citation type="submission" date="2014-11" db="EMBL/GenBank/DDBJ databases">
        <authorList>
            <person name="Aslett M.A."/>
            <person name="De Silva N."/>
        </authorList>
    </citation>
    <scope>NUCLEOTIDE SEQUENCE [LARGE SCALE GENOMIC DNA]</scope>
    <source>
        <strain evidence="12 13">ATCC9714</strain>
    </source>
</reference>
<keyword evidence="12" id="KW-0969">Cilium</keyword>
<dbReference type="RefSeq" id="WP_054630137.1">
    <property type="nucleotide sequence ID" value="NZ_CDLJ01000021.1"/>
</dbReference>
<evidence type="ECO:0000256" key="10">
    <source>
        <dbReference type="ARBA" id="ARBA00023225"/>
    </source>
</evidence>
<keyword evidence="11" id="KW-0175">Coiled coil</keyword>
<dbReference type="Pfam" id="PF02050">
    <property type="entry name" value="FliJ"/>
    <property type="match status" value="1"/>
</dbReference>
<evidence type="ECO:0000256" key="11">
    <source>
        <dbReference type="SAM" id="Coils"/>
    </source>
</evidence>
<keyword evidence="13" id="KW-1185">Reference proteome</keyword>
<evidence type="ECO:0000313" key="12">
    <source>
        <dbReference type="EMBL" id="CEJ74576.1"/>
    </source>
</evidence>
<name>A0ABP1XTC5_PARSO</name>
<organism evidence="12 13">
    <name type="scientific">Paraclostridium sordellii</name>
    <name type="common">Clostridium sordellii</name>
    <dbReference type="NCBI Taxonomy" id="1505"/>
    <lineage>
        <taxon>Bacteria</taxon>
        <taxon>Bacillati</taxon>
        <taxon>Bacillota</taxon>
        <taxon>Clostridia</taxon>
        <taxon>Peptostreptococcales</taxon>
        <taxon>Peptostreptococcaceae</taxon>
        <taxon>Paraclostridium</taxon>
    </lineage>
</organism>
<dbReference type="Proteomes" id="UP000032811">
    <property type="component" value="Chromosome 1"/>
</dbReference>